<comment type="caution">
    <text evidence="3">The sequence shown here is derived from an EMBL/GenBank/DDBJ whole genome shotgun (WGS) entry which is preliminary data.</text>
</comment>
<feature type="compositionally biased region" description="Basic and acidic residues" evidence="1">
    <location>
        <begin position="112"/>
        <end position="132"/>
    </location>
</feature>
<feature type="transmembrane region" description="Helical" evidence="2">
    <location>
        <begin position="6"/>
        <end position="27"/>
    </location>
</feature>
<keyword evidence="2" id="KW-0812">Transmembrane</keyword>
<feature type="transmembrane region" description="Helical" evidence="2">
    <location>
        <begin position="66"/>
        <end position="85"/>
    </location>
</feature>
<dbReference type="Proteomes" id="UP000642094">
    <property type="component" value="Unassembled WGS sequence"/>
</dbReference>
<gene>
    <name evidence="3" type="ORF">H6F41_00200</name>
</gene>
<evidence type="ECO:0000256" key="1">
    <source>
        <dbReference type="SAM" id="MobiDB-lite"/>
    </source>
</evidence>
<sequence length="255" mass="28339">MINIGGNPLMILLAIVAALGGVGLYFVRNFRPELARDHDIFFSAIALVYGIILLAFNFRMEITTQLAQVLVVGFAGWFAVESLVLRQALANQARRSPSSPLVDDEEPIGSDYRVEIDPTREIAPRRDRDPSRRMRGSLANSEEASELRGDTADSRRSSRRPKRGSDDVSNNDSIIDIDENDIRPVNPKRRPKPSNPNSNGDNMSSDRPKNRRNPSDSDSLNDDAGRSTAASGRRRRPSSRPATYPNSDMPESDEF</sequence>
<reference evidence="3 4" key="1">
    <citation type="journal article" date="2020" name="ISME J.">
        <title>Comparative genomics reveals insights into cyanobacterial evolution and habitat adaptation.</title>
        <authorList>
            <person name="Chen M.Y."/>
            <person name="Teng W.K."/>
            <person name="Zhao L."/>
            <person name="Hu C.X."/>
            <person name="Zhou Y.K."/>
            <person name="Han B.P."/>
            <person name="Song L.R."/>
            <person name="Shu W.S."/>
        </authorList>
    </citation>
    <scope>NUCLEOTIDE SEQUENCE [LARGE SCALE GENOMIC DNA]</scope>
    <source>
        <strain evidence="3 4">FACHB-723</strain>
    </source>
</reference>
<feature type="region of interest" description="Disordered" evidence="1">
    <location>
        <begin position="95"/>
        <end position="255"/>
    </location>
</feature>
<keyword evidence="2" id="KW-1133">Transmembrane helix</keyword>
<dbReference type="InterPro" id="IPR010004">
    <property type="entry name" value="Uncharacterised_Ycf66"/>
</dbReference>
<dbReference type="Pfam" id="PF07444">
    <property type="entry name" value="Ycf66_N"/>
    <property type="match status" value="1"/>
</dbReference>
<feature type="compositionally biased region" description="Basic and acidic residues" evidence="1">
    <location>
        <begin position="145"/>
        <end position="156"/>
    </location>
</feature>
<keyword evidence="4" id="KW-1185">Reference proteome</keyword>
<protein>
    <submittedName>
        <fullName evidence="3">Ycf66 family protein</fullName>
    </submittedName>
</protein>
<organism evidence="3 4">
    <name type="scientific">Pseudanabaena mucicola FACHB-723</name>
    <dbReference type="NCBI Taxonomy" id="2692860"/>
    <lineage>
        <taxon>Bacteria</taxon>
        <taxon>Bacillati</taxon>
        <taxon>Cyanobacteriota</taxon>
        <taxon>Cyanophyceae</taxon>
        <taxon>Pseudanabaenales</taxon>
        <taxon>Pseudanabaenaceae</taxon>
        <taxon>Pseudanabaena</taxon>
    </lineage>
</organism>
<evidence type="ECO:0000313" key="3">
    <source>
        <dbReference type="EMBL" id="MBD2186560.1"/>
    </source>
</evidence>
<feature type="transmembrane region" description="Helical" evidence="2">
    <location>
        <begin position="39"/>
        <end position="60"/>
    </location>
</feature>
<dbReference type="EMBL" id="JACJQB010000001">
    <property type="protein sequence ID" value="MBD2186560.1"/>
    <property type="molecule type" value="Genomic_DNA"/>
</dbReference>
<name>A0ABR7ZSX4_9CYAN</name>
<accession>A0ABR7ZSX4</accession>
<evidence type="ECO:0000256" key="2">
    <source>
        <dbReference type="SAM" id="Phobius"/>
    </source>
</evidence>
<keyword evidence="2" id="KW-0472">Membrane</keyword>
<proteinExistence type="predicted"/>
<dbReference type="RefSeq" id="WP_190401458.1">
    <property type="nucleotide sequence ID" value="NZ_JACJQB010000001.1"/>
</dbReference>
<evidence type="ECO:0000313" key="4">
    <source>
        <dbReference type="Proteomes" id="UP000642094"/>
    </source>
</evidence>